<dbReference type="InterPro" id="IPR057190">
    <property type="entry name" value="DUF7868"/>
</dbReference>
<dbReference type="Pfam" id="PF00264">
    <property type="entry name" value="Tyrosinase"/>
    <property type="match status" value="1"/>
</dbReference>
<sequence length="493" mass="54113">MSDWDPALYWYARAVGRMQQRPATDPTSWVFQGCIHGVPPTITETNEAFSQCPHGGWFFLPWHRGYLWYFERIVRSTIKEIAAEENITPDPSTGWALPYWDYALDTPTSDPIEDFTSRALPAAFRSPKMPDGPNGTGLTVDNPLFLPEKQATSTADFWQTPHRSPGKNSAFEVLPYTDINPFTAISQTVFAATHTRQTDQPSFGSEISYTSMDHFRRGFGELENVPHNQVHGGVGGWMGSVAGAARDPIFWLHHSNIDRLWSSWLSKDNLNPDHTSWLDQTFIFFDENGQIQKPTSREFLGIDPRDYGYESLTDGTGTRPVVVPPAQAPGAGERVLATAAGNPRQLLSLHEPTEVSLEPAGDVSRAMRSMTARRAPQTLILTVHNVRTDVPPGSPFHVFLNGPSGELDPAGPYFVGWISFFGAADVDGALHDHGGHDVSFDVTEQVLRLQEQGLLPDGPATISVVPSVPQPVAGAVEAAAPQPSFESVSLTTV</sequence>
<comment type="caution">
    <text evidence="5">The sequence shown here is derived from an EMBL/GenBank/DDBJ whole genome shotgun (WGS) entry which is preliminary data.</text>
</comment>
<dbReference type="PANTHER" id="PTHR11474:SF76">
    <property type="entry name" value="SHKT DOMAIN-CONTAINING PROTEIN"/>
    <property type="match status" value="1"/>
</dbReference>
<evidence type="ECO:0000259" key="3">
    <source>
        <dbReference type="PROSITE" id="PS00497"/>
    </source>
</evidence>
<accession>A0ABW0BAQ2</accession>
<feature type="domain" description="Tyrosinase copper-binding" evidence="4">
    <location>
        <begin position="247"/>
        <end position="258"/>
    </location>
</feature>
<organism evidence="5 6">
    <name type="scientific">Streptomyces mutomycini</name>
    <dbReference type="NCBI Taxonomy" id="284036"/>
    <lineage>
        <taxon>Bacteria</taxon>
        <taxon>Bacillati</taxon>
        <taxon>Actinomycetota</taxon>
        <taxon>Actinomycetes</taxon>
        <taxon>Kitasatosporales</taxon>
        <taxon>Streptomycetaceae</taxon>
        <taxon>Streptomyces</taxon>
    </lineage>
</organism>
<protein>
    <submittedName>
        <fullName evidence="5">Tyrosinase family protein</fullName>
    </submittedName>
</protein>
<reference evidence="6" key="1">
    <citation type="journal article" date="2019" name="Int. J. Syst. Evol. Microbiol.">
        <title>The Global Catalogue of Microorganisms (GCM) 10K type strain sequencing project: providing services to taxonomists for standard genome sequencing and annotation.</title>
        <authorList>
            <consortium name="The Broad Institute Genomics Platform"/>
            <consortium name="The Broad Institute Genome Sequencing Center for Infectious Disease"/>
            <person name="Wu L."/>
            <person name="Ma J."/>
        </authorList>
    </citation>
    <scope>NUCLEOTIDE SEQUENCE [LARGE SCALE GENOMIC DNA]</scope>
    <source>
        <strain evidence="6">CGMCC 4.1721</strain>
    </source>
</reference>
<gene>
    <name evidence="5" type="ORF">ACFPRK_26680</name>
</gene>
<dbReference type="InterPro" id="IPR002227">
    <property type="entry name" value="Tyrosinase_Cu-bd"/>
</dbReference>
<dbReference type="PROSITE" id="PS00498">
    <property type="entry name" value="TYROSINASE_2"/>
    <property type="match status" value="1"/>
</dbReference>
<dbReference type="PANTHER" id="PTHR11474">
    <property type="entry name" value="TYROSINASE FAMILY MEMBER"/>
    <property type="match status" value="1"/>
</dbReference>
<evidence type="ECO:0000313" key="6">
    <source>
        <dbReference type="Proteomes" id="UP001596208"/>
    </source>
</evidence>
<dbReference type="SUPFAM" id="SSF48056">
    <property type="entry name" value="Di-copper centre-containing domain"/>
    <property type="match status" value="1"/>
</dbReference>
<dbReference type="PROSITE" id="PS00497">
    <property type="entry name" value="TYROSINASE_1"/>
    <property type="match status" value="1"/>
</dbReference>
<evidence type="ECO:0000313" key="5">
    <source>
        <dbReference type="EMBL" id="MFC5174146.1"/>
    </source>
</evidence>
<keyword evidence="6" id="KW-1185">Reference proteome</keyword>
<dbReference type="Gene3D" id="1.10.1280.10">
    <property type="entry name" value="Di-copper center containing domain from catechol oxidase"/>
    <property type="match status" value="1"/>
</dbReference>
<dbReference type="PRINTS" id="PR00092">
    <property type="entry name" value="TYROSINASE"/>
</dbReference>
<evidence type="ECO:0000256" key="1">
    <source>
        <dbReference type="ARBA" id="ARBA00022723"/>
    </source>
</evidence>
<keyword evidence="1" id="KW-0479">Metal-binding</keyword>
<dbReference type="EMBL" id="JBHSKI010000014">
    <property type="protein sequence ID" value="MFC5174146.1"/>
    <property type="molecule type" value="Genomic_DNA"/>
</dbReference>
<dbReference type="InterPro" id="IPR008922">
    <property type="entry name" value="Di-copper_centre_dom_sf"/>
</dbReference>
<evidence type="ECO:0000259" key="4">
    <source>
        <dbReference type="PROSITE" id="PS00498"/>
    </source>
</evidence>
<dbReference type="RefSeq" id="WP_167359535.1">
    <property type="nucleotide sequence ID" value="NZ_JBHSKI010000014.1"/>
</dbReference>
<proteinExistence type="predicted"/>
<name>A0ABW0BAQ2_9ACTN</name>
<evidence type="ECO:0000256" key="2">
    <source>
        <dbReference type="ARBA" id="ARBA00023008"/>
    </source>
</evidence>
<dbReference type="InterPro" id="IPR050316">
    <property type="entry name" value="Tyrosinase/Hemocyanin"/>
</dbReference>
<feature type="domain" description="Tyrosinase copper-binding" evidence="3">
    <location>
        <begin position="54"/>
        <end position="71"/>
    </location>
</feature>
<keyword evidence="2" id="KW-0186">Copper</keyword>
<dbReference type="Pfam" id="PF25271">
    <property type="entry name" value="DUF7868"/>
    <property type="match status" value="1"/>
</dbReference>
<dbReference type="Proteomes" id="UP001596208">
    <property type="component" value="Unassembled WGS sequence"/>
</dbReference>